<dbReference type="GO" id="GO:0008320">
    <property type="term" value="F:protein transmembrane transporter activity"/>
    <property type="evidence" value="ECO:0007669"/>
    <property type="project" value="InterPro"/>
</dbReference>
<keyword evidence="1" id="KW-1133">Transmembrane helix</keyword>
<sequence>MASGDSRFGGGDASFEDRVQDIQDNIETSVRKLGKGSWARILRMARKPTKMEFRQTIWVCGIGMFVLGFIGYVILVAMDTVLPKFFAWVTG</sequence>
<proteinExistence type="predicted"/>
<feature type="transmembrane region" description="Helical" evidence="1">
    <location>
        <begin position="56"/>
        <end position="78"/>
    </location>
</feature>
<evidence type="ECO:0000256" key="1">
    <source>
        <dbReference type="SAM" id="Phobius"/>
    </source>
</evidence>
<dbReference type="EMBL" id="KF900643">
    <property type="protein sequence ID" value="AIF02212.1"/>
    <property type="molecule type" value="Genomic_DNA"/>
</dbReference>
<dbReference type="NCBIfam" id="TIGR00327">
    <property type="entry name" value="secE_euk_arch"/>
    <property type="match status" value="1"/>
</dbReference>
<dbReference type="GO" id="GO:0016020">
    <property type="term" value="C:membrane"/>
    <property type="evidence" value="ECO:0007669"/>
    <property type="project" value="InterPro"/>
</dbReference>
<reference evidence="2" key="1">
    <citation type="journal article" date="2014" name="Genome Biol. Evol.">
        <title>Pangenome evidence for extensive interdomain horizontal transfer affecting lineage core and shell genes in uncultured planktonic thaumarchaeota and euryarchaeota.</title>
        <authorList>
            <person name="Deschamps P."/>
            <person name="Zivanovic Y."/>
            <person name="Moreira D."/>
            <person name="Rodriguez-Valera F."/>
            <person name="Lopez-Garcia P."/>
        </authorList>
    </citation>
    <scope>NUCLEOTIDE SEQUENCE</scope>
</reference>
<accession>A0A075GJV6</accession>
<protein>
    <submittedName>
        <fullName evidence="2">Protein transporter SEC61 subunit gamma family protein (SEC61G, SSS1, secE)</fullName>
    </submittedName>
</protein>
<name>A0A075GJV6_9EURY</name>
<dbReference type="InterPro" id="IPR023391">
    <property type="entry name" value="Prot_translocase_SecE_dom_sf"/>
</dbReference>
<evidence type="ECO:0000313" key="2">
    <source>
        <dbReference type="EMBL" id="AIF02212.1"/>
    </source>
</evidence>
<keyword evidence="1" id="KW-0812">Transmembrane</keyword>
<dbReference type="AlphaFoldDB" id="A0A075GJV6"/>
<organism evidence="2">
    <name type="scientific">uncultured marine group II/III euryarchaeote KM3_155_E06</name>
    <dbReference type="NCBI Taxonomy" id="1457897"/>
    <lineage>
        <taxon>Archaea</taxon>
        <taxon>Methanobacteriati</taxon>
        <taxon>Methanobacteriota</taxon>
        <taxon>environmental samples</taxon>
    </lineage>
</organism>
<dbReference type="Gene3D" id="1.20.5.820">
    <property type="entry name" value="Preprotein translocase SecE subunit"/>
    <property type="match status" value="1"/>
</dbReference>
<dbReference type="SUPFAM" id="SSF103456">
    <property type="entry name" value="Preprotein translocase SecE subunit"/>
    <property type="match status" value="1"/>
</dbReference>
<gene>
    <name evidence="2" type="primary">SEC61G</name>
    <name evidence="2" type="synonym">secE</name>
    <name evidence="2" type="synonym">SSS1</name>
</gene>
<keyword evidence="1" id="KW-0472">Membrane</keyword>
<dbReference type="InterPro" id="IPR008158">
    <property type="entry name" value="Translocase_Sec61-g"/>
</dbReference>